<organism evidence="11 12">
    <name type="scientific">Segnochrobactrum spirostomi</name>
    <dbReference type="NCBI Taxonomy" id="2608987"/>
    <lineage>
        <taxon>Bacteria</taxon>
        <taxon>Pseudomonadati</taxon>
        <taxon>Pseudomonadota</taxon>
        <taxon>Alphaproteobacteria</taxon>
        <taxon>Hyphomicrobiales</taxon>
        <taxon>Segnochrobactraceae</taxon>
        <taxon>Segnochrobactrum</taxon>
    </lineage>
</organism>
<feature type="domain" description="ABC transmembrane type-1" evidence="10">
    <location>
        <begin position="87"/>
        <end position="276"/>
    </location>
</feature>
<dbReference type="RefSeq" id="WP_153487470.1">
    <property type="nucleotide sequence ID" value="NZ_VWNA01000002.1"/>
</dbReference>
<evidence type="ECO:0000256" key="3">
    <source>
        <dbReference type="ARBA" id="ARBA00022475"/>
    </source>
</evidence>
<dbReference type="CDD" id="cd06261">
    <property type="entry name" value="TM_PBP2"/>
    <property type="match status" value="1"/>
</dbReference>
<comment type="subcellular location">
    <subcellularLocation>
        <location evidence="1 9">Cell membrane</location>
        <topology evidence="1 9">Multi-pass membrane protein</topology>
    </subcellularLocation>
</comment>
<keyword evidence="6" id="KW-0653">Protein transport</keyword>
<dbReference type="EMBL" id="VWNA01000002">
    <property type="protein sequence ID" value="MQT14659.1"/>
    <property type="molecule type" value="Genomic_DNA"/>
</dbReference>
<dbReference type="SUPFAM" id="SSF161098">
    <property type="entry name" value="MetI-like"/>
    <property type="match status" value="1"/>
</dbReference>
<evidence type="ECO:0000259" key="10">
    <source>
        <dbReference type="PROSITE" id="PS50928"/>
    </source>
</evidence>
<evidence type="ECO:0000313" key="11">
    <source>
        <dbReference type="EMBL" id="MQT14659.1"/>
    </source>
</evidence>
<evidence type="ECO:0000256" key="9">
    <source>
        <dbReference type="RuleBase" id="RU363032"/>
    </source>
</evidence>
<feature type="transmembrane region" description="Helical" evidence="9">
    <location>
        <begin position="136"/>
        <end position="160"/>
    </location>
</feature>
<dbReference type="GO" id="GO:0005886">
    <property type="term" value="C:plasma membrane"/>
    <property type="evidence" value="ECO:0007669"/>
    <property type="project" value="UniProtKB-SubCell"/>
</dbReference>
<evidence type="ECO:0000256" key="6">
    <source>
        <dbReference type="ARBA" id="ARBA00022927"/>
    </source>
</evidence>
<evidence type="ECO:0000256" key="5">
    <source>
        <dbReference type="ARBA" id="ARBA00022856"/>
    </source>
</evidence>
<proteinExistence type="inferred from homology"/>
<dbReference type="PROSITE" id="PS50928">
    <property type="entry name" value="ABC_TM1"/>
    <property type="match status" value="1"/>
</dbReference>
<name>A0A6A7YB60_9HYPH</name>
<accession>A0A6A7YB60</accession>
<dbReference type="PANTHER" id="PTHR43386">
    <property type="entry name" value="OLIGOPEPTIDE TRANSPORT SYSTEM PERMEASE PROTEIN APPC"/>
    <property type="match status" value="1"/>
</dbReference>
<feature type="transmembrane region" description="Helical" evidence="9">
    <location>
        <begin position="216"/>
        <end position="235"/>
    </location>
</feature>
<evidence type="ECO:0000256" key="1">
    <source>
        <dbReference type="ARBA" id="ARBA00004651"/>
    </source>
</evidence>
<evidence type="ECO:0000256" key="8">
    <source>
        <dbReference type="ARBA" id="ARBA00023136"/>
    </source>
</evidence>
<keyword evidence="5" id="KW-0571">Peptide transport</keyword>
<dbReference type="InterPro" id="IPR025966">
    <property type="entry name" value="OppC_N"/>
</dbReference>
<evidence type="ECO:0000313" key="12">
    <source>
        <dbReference type="Proteomes" id="UP000332515"/>
    </source>
</evidence>
<dbReference type="Pfam" id="PF00528">
    <property type="entry name" value="BPD_transp_1"/>
    <property type="match status" value="1"/>
</dbReference>
<dbReference type="GO" id="GO:0071916">
    <property type="term" value="F:dipeptide transmembrane transporter activity"/>
    <property type="evidence" value="ECO:0007669"/>
    <property type="project" value="TreeGrafter"/>
</dbReference>
<evidence type="ECO:0000256" key="4">
    <source>
        <dbReference type="ARBA" id="ARBA00022692"/>
    </source>
</evidence>
<comment type="caution">
    <text evidence="11">The sequence shown here is derived from an EMBL/GenBank/DDBJ whole genome shotgun (WGS) entry which is preliminary data.</text>
</comment>
<dbReference type="InterPro" id="IPR035906">
    <property type="entry name" value="MetI-like_sf"/>
</dbReference>
<feature type="transmembrane region" description="Helical" evidence="9">
    <location>
        <begin position="91"/>
        <end position="116"/>
    </location>
</feature>
<dbReference type="InterPro" id="IPR000515">
    <property type="entry name" value="MetI-like"/>
</dbReference>
<keyword evidence="7 9" id="KW-1133">Transmembrane helix</keyword>
<gene>
    <name evidence="11" type="ORF">F0357_18760</name>
</gene>
<evidence type="ECO:0000256" key="2">
    <source>
        <dbReference type="ARBA" id="ARBA00022448"/>
    </source>
</evidence>
<keyword evidence="8 9" id="KW-0472">Membrane</keyword>
<feature type="transmembrane region" description="Helical" evidence="9">
    <location>
        <begin position="27"/>
        <end position="50"/>
    </location>
</feature>
<evidence type="ECO:0000256" key="7">
    <source>
        <dbReference type="ARBA" id="ARBA00022989"/>
    </source>
</evidence>
<sequence length="288" mass="29685">MSVDALEAPVSLGDRNILGGLLKSGTAVAGLALLGLFLFAAACAPLVAPYDPIVQDVANRLAPPSAAHWLGTDGFGRDQLSRLIYGTRPTLGLVLLVTVASLPLGLAIGIVAGTAGGWVERILMRLTDIGMAFPRLALALAFVAVFGPGLVNGALALAITGWPAYARLARAEASVIRRSDFLAAAEMGGIRGPRLLFGHVLPVVLPSATVRMALDMAGIILAAAGLGFIGLGVRPPTPDWGSMVADGTTVIFDQWWIAAAPGTAILFASLSFNLIADGLRDVLDPRHG</sequence>
<dbReference type="PANTHER" id="PTHR43386:SF1">
    <property type="entry name" value="D,D-DIPEPTIDE TRANSPORT SYSTEM PERMEASE PROTEIN DDPC-RELATED"/>
    <property type="match status" value="1"/>
</dbReference>
<protein>
    <submittedName>
        <fullName evidence="11">ABC transporter permease</fullName>
    </submittedName>
</protein>
<dbReference type="Pfam" id="PF12911">
    <property type="entry name" value="OppC_N"/>
    <property type="match status" value="1"/>
</dbReference>
<dbReference type="Proteomes" id="UP000332515">
    <property type="component" value="Unassembled WGS sequence"/>
</dbReference>
<reference evidence="11 12" key="1">
    <citation type="submission" date="2019-09" db="EMBL/GenBank/DDBJ databases">
        <title>Segnochrobactrum spirostomi gen. nov., sp. nov., isolated from the ciliate Spirostomum cf. yagiui and description of a novel family, Segnochrobactraceae fam. nov. within the order Rhizobiales of the class Alphaproteobacteria.</title>
        <authorList>
            <person name="Akter S."/>
            <person name="Shazib S.U.A."/>
            <person name="Shin M.K."/>
        </authorList>
    </citation>
    <scope>NUCLEOTIDE SEQUENCE [LARGE SCALE GENOMIC DNA]</scope>
    <source>
        <strain evidence="11 12">Sp-1</strain>
    </source>
</reference>
<keyword evidence="2 9" id="KW-0813">Transport</keyword>
<keyword evidence="12" id="KW-1185">Reference proteome</keyword>
<dbReference type="InterPro" id="IPR050366">
    <property type="entry name" value="BP-dependent_transpt_permease"/>
</dbReference>
<comment type="similarity">
    <text evidence="9">Belongs to the binding-protein-dependent transport system permease family.</text>
</comment>
<dbReference type="AlphaFoldDB" id="A0A6A7YB60"/>
<feature type="transmembrane region" description="Helical" evidence="9">
    <location>
        <begin position="255"/>
        <end position="276"/>
    </location>
</feature>
<keyword evidence="3" id="KW-1003">Cell membrane</keyword>
<dbReference type="Gene3D" id="1.10.3720.10">
    <property type="entry name" value="MetI-like"/>
    <property type="match status" value="1"/>
</dbReference>
<dbReference type="GO" id="GO:0015031">
    <property type="term" value="P:protein transport"/>
    <property type="evidence" value="ECO:0007669"/>
    <property type="project" value="UniProtKB-KW"/>
</dbReference>
<keyword evidence="4 9" id="KW-0812">Transmembrane</keyword>